<evidence type="ECO:0000256" key="11">
    <source>
        <dbReference type="ARBA" id="ARBA00023163"/>
    </source>
</evidence>
<evidence type="ECO:0000256" key="12">
    <source>
        <dbReference type="SAM" id="MobiDB-lite"/>
    </source>
</evidence>
<evidence type="ECO:0000256" key="4">
    <source>
        <dbReference type="ARBA" id="ARBA00022485"/>
    </source>
</evidence>
<evidence type="ECO:0000256" key="6">
    <source>
        <dbReference type="ARBA" id="ARBA00023004"/>
    </source>
</evidence>
<protein>
    <submittedName>
        <fullName evidence="14">WhiB family transcriptional regulator</fullName>
    </submittedName>
</protein>
<keyword evidence="5" id="KW-0479">Metal-binding</keyword>
<evidence type="ECO:0000259" key="13">
    <source>
        <dbReference type="PROSITE" id="PS51674"/>
    </source>
</evidence>
<keyword evidence="6" id="KW-0408">Iron</keyword>
<dbReference type="Proteomes" id="UP001369736">
    <property type="component" value="Unassembled WGS sequence"/>
</dbReference>
<organism evidence="14 15">
    <name type="scientific">Actinomycetospora flava</name>
    <dbReference type="NCBI Taxonomy" id="3129232"/>
    <lineage>
        <taxon>Bacteria</taxon>
        <taxon>Bacillati</taxon>
        <taxon>Actinomycetota</taxon>
        <taxon>Actinomycetes</taxon>
        <taxon>Pseudonocardiales</taxon>
        <taxon>Pseudonocardiaceae</taxon>
        <taxon>Actinomycetospora</taxon>
    </lineage>
</organism>
<feature type="region of interest" description="Disordered" evidence="12">
    <location>
        <begin position="1"/>
        <end position="20"/>
    </location>
</feature>
<keyword evidence="9" id="KW-0238">DNA-binding</keyword>
<name>A0ABU8MB41_9PSEU</name>
<keyword evidence="15" id="KW-1185">Reference proteome</keyword>
<comment type="caution">
    <text evidence="14">The sequence shown here is derived from an EMBL/GenBank/DDBJ whole genome shotgun (WGS) entry which is preliminary data.</text>
</comment>
<proteinExistence type="inferred from homology"/>
<evidence type="ECO:0000256" key="7">
    <source>
        <dbReference type="ARBA" id="ARBA00023014"/>
    </source>
</evidence>
<keyword evidence="4" id="KW-0004">4Fe-4S</keyword>
<dbReference type="PANTHER" id="PTHR38839">
    <property type="entry name" value="TRANSCRIPTIONAL REGULATOR WHID-RELATED"/>
    <property type="match status" value="1"/>
</dbReference>
<evidence type="ECO:0000256" key="10">
    <source>
        <dbReference type="ARBA" id="ARBA00023157"/>
    </source>
</evidence>
<dbReference type="Pfam" id="PF02467">
    <property type="entry name" value="Whib"/>
    <property type="match status" value="1"/>
</dbReference>
<evidence type="ECO:0000256" key="1">
    <source>
        <dbReference type="ARBA" id="ARBA00001966"/>
    </source>
</evidence>
<comment type="similarity">
    <text evidence="3">Belongs to the WhiB family.</text>
</comment>
<dbReference type="EMBL" id="JBBEGM010000012">
    <property type="protein sequence ID" value="MEJ2864559.1"/>
    <property type="molecule type" value="Genomic_DNA"/>
</dbReference>
<gene>
    <name evidence="14" type="ORF">WCD58_25615</name>
</gene>
<keyword evidence="10" id="KW-1015">Disulfide bond</keyword>
<comment type="cofactor">
    <cofactor evidence="1">
        <name>[4Fe-4S] cluster</name>
        <dbReference type="ChEBI" id="CHEBI:49883"/>
    </cofactor>
</comment>
<dbReference type="InterPro" id="IPR003482">
    <property type="entry name" value="Whib"/>
</dbReference>
<dbReference type="PROSITE" id="PS51674">
    <property type="entry name" value="4FE4S_WBL"/>
    <property type="match status" value="1"/>
</dbReference>
<keyword evidence="11" id="KW-0804">Transcription</keyword>
<reference evidence="14 15" key="1">
    <citation type="submission" date="2024-03" db="EMBL/GenBank/DDBJ databases">
        <title>Actinomycetospora sp. OC33-EN07, a novel actinomycete isolated from wild orchid (Aerides multiflora).</title>
        <authorList>
            <person name="Suriyachadkun C."/>
        </authorList>
    </citation>
    <scope>NUCLEOTIDE SEQUENCE [LARGE SCALE GENOMIC DNA]</scope>
    <source>
        <strain evidence="14 15">OC33-EN07</strain>
    </source>
</reference>
<evidence type="ECO:0000256" key="8">
    <source>
        <dbReference type="ARBA" id="ARBA00023015"/>
    </source>
</evidence>
<evidence type="ECO:0000313" key="14">
    <source>
        <dbReference type="EMBL" id="MEJ2864559.1"/>
    </source>
</evidence>
<evidence type="ECO:0000313" key="15">
    <source>
        <dbReference type="Proteomes" id="UP001369736"/>
    </source>
</evidence>
<keyword evidence="7" id="KW-0411">Iron-sulfur</keyword>
<feature type="domain" description="4Fe-4S Wbl-type" evidence="13">
    <location>
        <begin position="50"/>
        <end position="116"/>
    </location>
</feature>
<evidence type="ECO:0000256" key="5">
    <source>
        <dbReference type="ARBA" id="ARBA00022723"/>
    </source>
</evidence>
<evidence type="ECO:0000256" key="3">
    <source>
        <dbReference type="ARBA" id="ARBA00006597"/>
    </source>
</evidence>
<evidence type="ECO:0000256" key="2">
    <source>
        <dbReference type="ARBA" id="ARBA00004496"/>
    </source>
</evidence>
<comment type="subcellular location">
    <subcellularLocation>
        <location evidence="2">Cytoplasm</location>
    </subcellularLocation>
</comment>
<dbReference type="InterPro" id="IPR034768">
    <property type="entry name" value="4FE4S_WBL"/>
</dbReference>
<keyword evidence="8" id="KW-0805">Transcription regulation</keyword>
<sequence>MSTTSNGTKKITEATPTRTARRLTRERLRALVRELVLDGHPVPDWHSHAACAGMDEALFFPVADGGPLGIERIEQAKQVCVGCPVRNTCLADTMARESPTARYGVFGGLSAGDRGRLYTDLRTRAFPLDDASDESGAVA</sequence>
<accession>A0ABU8MB41</accession>
<evidence type="ECO:0000256" key="9">
    <source>
        <dbReference type="ARBA" id="ARBA00023125"/>
    </source>
</evidence>
<dbReference type="RefSeq" id="WP_337705923.1">
    <property type="nucleotide sequence ID" value="NZ_JBBEGM010000012.1"/>
</dbReference>